<evidence type="ECO:0008006" key="3">
    <source>
        <dbReference type="Google" id="ProtNLM"/>
    </source>
</evidence>
<proteinExistence type="predicted"/>
<dbReference type="AlphaFoldDB" id="A0A4E0PXY2"/>
<organism evidence="1 2">
    <name type="scientific">Methanolobus halotolerans</name>
    <dbReference type="NCBI Taxonomy" id="2052935"/>
    <lineage>
        <taxon>Archaea</taxon>
        <taxon>Methanobacteriati</taxon>
        <taxon>Methanobacteriota</taxon>
        <taxon>Stenosarchaea group</taxon>
        <taxon>Methanomicrobia</taxon>
        <taxon>Methanosarcinales</taxon>
        <taxon>Methanosarcinaceae</taxon>
        <taxon>Methanolobus</taxon>
    </lineage>
</organism>
<comment type="caution">
    <text evidence="1">The sequence shown here is derived from an EMBL/GenBank/DDBJ whole genome shotgun (WGS) entry which is preliminary data.</text>
</comment>
<dbReference type="Proteomes" id="UP000297295">
    <property type="component" value="Unassembled WGS sequence"/>
</dbReference>
<keyword evidence="2" id="KW-1185">Reference proteome</keyword>
<sequence length="477" mass="56808">MGVINLDKFYELTAIHEYNSERRGLTQSLIKQFLCETNDNFNIFESIVSTSISDTPNNSETEILKMLFQQQDSLITSNLSIENVLKYIFLRYGSYEDIFLEKYNISLHVFVAISTIIFNTYTNRLSQSSCLKPYQFTTKEEYLDNNFIALPDDEYIEEWKNISTLYYDELFEIIVQTEKLAELTSSLTRDEFDTYLELYAFNLDRIKTEPDLRFREYPLFCYRDKIILINPLALIQYLPHKMDYLLQKTKKYRSSKGKEFENIIFNLFEEIPAKKTIYENIEYEEFELDCLLNLRRSSWFIECKSRNISSDSLKGKRNKIQKDIKRAIKEGIEQGERGIAYKNSKYMKKYGIKNICGIIVVIEGIFPNIRVKPLLPNNALDNCKHPVCVFNYFDLRTILNQPDAHLFEDFLIWRSQKNMPIWALDECDYWAFYTRMRNDKHLKEMFKEAQDKDVFVPYISERFNDKTHVSKLIMEDT</sequence>
<name>A0A4E0PXY2_9EURY</name>
<evidence type="ECO:0000313" key="2">
    <source>
        <dbReference type="Proteomes" id="UP000297295"/>
    </source>
</evidence>
<dbReference type="RefSeq" id="WP_135390099.1">
    <property type="nucleotide sequence ID" value="NZ_PGGK01000010.1"/>
</dbReference>
<dbReference type="OrthoDB" id="346014at2157"/>
<protein>
    <recommendedName>
        <fullName evidence="3">Nuclease-related domain-containing protein</fullName>
    </recommendedName>
</protein>
<evidence type="ECO:0000313" key="1">
    <source>
        <dbReference type="EMBL" id="TGC08324.1"/>
    </source>
</evidence>
<accession>A0A4E0PXY2</accession>
<reference evidence="1 2" key="1">
    <citation type="submission" date="2017-11" db="EMBL/GenBank/DDBJ databases">
        <title>Isolation and Characterization of Methanogenic Archaea from Saline Meromictic Lake at Siberia.</title>
        <authorList>
            <person name="Shen Y."/>
            <person name="Huang H.-H."/>
            <person name="Lai M.-C."/>
            <person name="Chen S.-C."/>
        </authorList>
    </citation>
    <scope>NUCLEOTIDE SEQUENCE [LARGE SCALE GENOMIC DNA]</scope>
    <source>
        <strain evidence="1 2">SY-01</strain>
    </source>
</reference>
<dbReference type="EMBL" id="PGGK01000010">
    <property type="protein sequence ID" value="TGC08324.1"/>
    <property type="molecule type" value="Genomic_DNA"/>
</dbReference>
<gene>
    <name evidence="1" type="ORF">CUN85_09610</name>
</gene>